<dbReference type="VEuPathDB" id="FungiDB:SPBR_03091"/>
<organism evidence="2 3">
    <name type="scientific">Sporothrix brasiliensis 5110</name>
    <dbReference type="NCBI Taxonomy" id="1398154"/>
    <lineage>
        <taxon>Eukaryota</taxon>
        <taxon>Fungi</taxon>
        <taxon>Dikarya</taxon>
        <taxon>Ascomycota</taxon>
        <taxon>Pezizomycotina</taxon>
        <taxon>Sordariomycetes</taxon>
        <taxon>Sordariomycetidae</taxon>
        <taxon>Ophiostomatales</taxon>
        <taxon>Ophiostomataceae</taxon>
        <taxon>Sporothrix</taxon>
    </lineage>
</organism>
<accession>A0A0C2J5N5</accession>
<proteinExistence type="predicted"/>
<gene>
    <name evidence="2" type="ORF">SPBR_03091</name>
</gene>
<dbReference type="GeneID" id="63676315"/>
<evidence type="ECO:0000313" key="2">
    <source>
        <dbReference type="EMBL" id="KIH92362.1"/>
    </source>
</evidence>
<reference evidence="2 3" key="1">
    <citation type="journal article" date="2014" name="BMC Genomics">
        <title>Comparative genomics of the major fungal agents of human and animal Sporotrichosis: Sporothrix schenckii and Sporothrix brasiliensis.</title>
        <authorList>
            <person name="Teixeira M.M."/>
            <person name="de Almeida L.G."/>
            <person name="Kubitschek-Barreira P."/>
            <person name="Alves F.L."/>
            <person name="Kioshima E.S."/>
            <person name="Abadio A.K."/>
            <person name="Fernandes L."/>
            <person name="Derengowski L.S."/>
            <person name="Ferreira K.S."/>
            <person name="Souza R.C."/>
            <person name="Ruiz J.C."/>
            <person name="de Andrade N.C."/>
            <person name="Paes H.C."/>
            <person name="Nicola A.M."/>
            <person name="Albuquerque P."/>
            <person name="Gerber A.L."/>
            <person name="Martins V.P."/>
            <person name="Peconick L.D."/>
            <person name="Neto A.V."/>
            <person name="Chaucanez C.B."/>
            <person name="Silva P.A."/>
            <person name="Cunha O.L."/>
            <person name="de Oliveira F.F."/>
            <person name="dos Santos T.C."/>
            <person name="Barros A.L."/>
            <person name="Soares M.A."/>
            <person name="de Oliveira L.M."/>
            <person name="Marini M.M."/>
            <person name="Villalobos-Duno H."/>
            <person name="Cunha M.M."/>
            <person name="de Hoog S."/>
            <person name="da Silveira J.F."/>
            <person name="Henrissat B."/>
            <person name="Nino-Vega G.A."/>
            <person name="Cisalpino P.S."/>
            <person name="Mora-Montes H.M."/>
            <person name="Almeida S.R."/>
            <person name="Stajich J.E."/>
            <person name="Lopes-Bezerra L.M."/>
            <person name="Vasconcelos A.T."/>
            <person name="Felipe M.S."/>
        </authorList>
    </citation>
    <scope>NUCLEOTIDE SEQUENCE [LARGE SCALE GENOMIC DNA]</scope>
    <source>
        <strain evidence="2 3">5110</strain>
    </source>
</reference>
<dbReference type="EMBL" id="AWTV01000006">
    <property type="protein sequence ID" value="KIH92362.1"/>
    <property type="molecule type" value="Genomic_DNA"/>
</dbReference>
<feature type="region of interest" description="Disordered" evidence="1">
    <location>
        <begin position="173"/>
        <end position="205"/>
    </location>
</feature>
<name>A0A0C2J5N5_9PEZI</name>
<sequence>MAGTTYGPTNGTGDAVMTSKIAPKACRLPNGDVRDGEVPDCQYKDVGIPPFISYVPELRTELVEHCKAISQPDLDTLGLAASTLVGFISDNGAPGRRTIGGGRTPTTDSVGCPPTATTDATLPRSWLAVDACGTTSSVAPEELLELKANPDMANNPAKDPAYDPILNKLQAQPENWQPRPTMAGCTLTSRAQSHRRSAATRPLRL</sequence>
<dbReference type="AlphaFoldDB" id="A0A0C2J5N5"/>
<feature type="compositionally biased region" description="Basic residues" evidence="1">
    <location>
        <begin position="192"/>
        <end position="205"/>
    </location>
</feature>
<comment type="caution">
    <text evidence="2">The sequence shown here is derived from an EMBL/GenBank/DDBJ whole genome shotgun (WGS) entry which is preliminary data.</text>
</comment>
<evidence type="ECO:0000313" key="3">
    <source>
        <dbReference type="Proteomes" id="UP000031575"/>
    </source>
</evidence>
<evidence type="ECO:0000256" key="1">
    <source>
        <dbReference type="SAM" id="MobiDB-lite"/>
    </source>
</evidence>
<keyword evidence="3" id="KW-1185">Reference proteome</keyword>
<dbReference type="HOGENOM" id="CLU_1338280_0_0_1"/>
<dbReference type="Proteomes" id="UP000031575">
    <property type="component" value="Unassembled WGS sequence"/>
</dbReference>
<protein>
    <submittedName>
        <fullName evidence="2">Uncharacterized protein</fullName>
    </submittedName>
</protein>
<dbReference type="RefSeq" id="XP_040620372.1">
    <property type="nucleotide sequence ID" value="XM_040761394.1"/>
</dbReference>
<dbReference type="OrthoDB" id="103349at2759"/>